<sequence length="321" mass="36305">MNQKLALSEPLYPSVQPFAWEIELFSSKPLRRLKQLAHFGGGSFVSPVVHSRFEHTVGVWKLTALFFPEDVELRVAALLHDVGHLPFSHAVEDTLGFNHHQLTEQYILEDEISTILAKANIKPKQIIKLLNEPTSITGKDTILGIDHLDSFLRDTYMSGNIEFLPAEVLAKLTCGPAGIETDRETGNYLMKLIKDDHRLFLSPFMVAVDRLLAEAIKEHWQTNAMNKSDFARLIDADVIWMLQHSSSSKAKELINTILYQPERISVQEANHGKGYPINIRKIYSKVPLCDGKPLTEQSNEARKILEEMASLAFDLEVVVEH</sequence>
<name>A0ACC6M0G9_9BACI</name>
<dbReference type="EMBL" id="JAWZSR010000001">
    <property type="protein sequence ID" value="MDX8044439.1"/>
    <property type="molecule type" value="Genomic_DNA"/>
</dbReference>
<gene>
    <name evidence="1" type="ORF">SH601_00430</name>
</gene>
<evidence type="ECO:0000313" key="2">
    <source>
        <dbReference type="Proteomes" id="UP001277972"/>
    </source>
</evidence>
<keyword evidence="2" id="KW-1185">Reference proteome</keyword>
<comment type="caution">
    <text evidence="1">The sequence shown here is derived from an EMBL/GenBank/DDBJ whole genome shotgun (WGS) entry which is preliminary data.</text>
</comment>
<protein>
    <submittedName>
        <fullName evidence="1">HD domain-containing protein</fullName>
    </submittedName>
</protein>
<reference evidence="1" key="1">
    <citation type="submission" date="2023-11" db="EMBL/GenBank/DDBJ databases">
        <title>Gracilibacillus pellucida a moderately halophilic bacterium isolated from saline soil in Xinjiang province.</title>
        <authorList>
            <person name="Zhang Z."/>
            <person name="Tan F."/>
            <person name="Wang Y."/>
            <person name="Xia M."/>
        </authorList>
    </citation>
    <scope>NUCLEOTIDE SEQUENCE</scope>
    <source>
        <strain evidence="1">S3-1-1</strain>
    </source>
</reference>
<evidence type="ECO:0000313" key="1">
    <source>
        <dbReference type="EMBL" id="MDX8044439.1"/>
    </source>
</evidence>
<proteinExistence type="predicted"/>
<organism evidence="1 2">
    <name type="scientific">Gracilibacillus pellucidus</name>
    <dbReference type="NCBI Taxonomy" id="3095368"/>
    <lineage>
        <taxon>Bacteria</taxon>
        <taxon>Bacillati</taxon>
        <taxon>Bacillota</taxon>
        <taxon>Bacilli</taxon>
        <taxon>Bacillales</taxon>
        <taxon>Bacillaceae</taxon>
        <taxon>Gracilibacillus</taxon>
    </lineage>
</organism>
<accession>A0ACC6M0G9</accession>
<dbReference type="Proteomes" id="UP001277972">
    <property type="component" value="Unassembled WGS sequence"/>
</dbReference>